<protein>
    <submittedName>
        <fullName evidence="1">Uncharacterized protein</fullName>
    </submittedName>
</protein>
<organism evidence="1 2">
    <name type="scientific">Dipteronia dyeriana</name>
    <dbReference type="NCBI Taxonomy" id="168575"/>
    <lineage>
        <taxon>Eukaryota</taxon>
        <taxon>Viridiplantae</taxon>
        <taxon>Streptophyta</taxon>
        <taxon>Embryophyta</taxon>
        <taxon>Tracheophyta</taxon>
        <taxon>Spermatophyta</taxon>
        <taxon>Magnoliopsida</taxon>
        <taxon>eudicotyledons</taxon>
        <taxon>Gunneridae</taxon>
        <taxon>Pentapetalae</taxon>
        <taxon>rosids</taxon>
        <taxon>malvids</taxon>
        <taxon>Sapindales</taxon>
        <taxon>Sapindaceae</taxon>
        <taxon>Hippocastanoideae</taxon>
        <taxon>Acereae</taxon>
        <taxon>Dipteronia</taxon>
    </lineage>
</organism>
<comment type="caution">
    <text evidence="1">The sequence shown here is derived from an EMBL/GenBank/DDBJ whole genome shotgun (WGS) entry which is preliminary data.</text>
</comment>
<keyword evidence="2" id="KW-1185">Reference proteome</keyword>
<evidence type="ECO:0000313" key="2">
    <source>
        <dbReference type="Proteomes" id="UP001280121"/>
    </source>
</evidence>
<dbReference type="EMBL" id="JANJYI010000009">
    <property type="protein sequence ID" value="KAK2635604.1"/>
    <property type="molecule type" value="Genomic_DNA"/>
</dbReference>
<proteinExistence type="predicted"/>
<dbReference type="Proteomes" id="UP001280121">
    <property type="component" value="Unassembled WGS sequence"/>
</dbReference>
<name>A0AAD9TG89_9ROSI</name>
<sequence>MRDCRRTSRYHRRFRQIPHLLSSSYLSLNLPLKVVDAVFSYRPPLFLPSFVEAAALGRRRHRSRRSSNLVSFMEV</sequence>
<evidence type="ECO:0000313" key="1">
    <source>
        <dbReference type="EMBL" id="KAK2635604.1"/>
    </source>
</evidence>
<dbReference type="AlphaFoldDB" id="A0AAD9TG89"/>
<reference evidence="1" key="1">
    <citation type="journal article" date="2023" name="Plant J.">
        <title>Genome sequences and population genomics provide insights into the demographic history, inbreeding, and mutation load of two 'living fossil' tree species of Dipteronia.</title>
        <authorList>
            <person name="Feng Y."/>
            <person name="Comes H.P."/>
            <person name="Chen J."/>
            <person name="Zhu S."/>
            <person name="Lu R."/>
            <person name="Zhang X."/>
            <person name="Li P."/>
            <person name="Qiu J."/>
            <person name="Olsen K.M."/>
            <person name="Qiu Y."/>
        </authorList>
    </citation>
    <scope>NUCLEOTIDE SEQUENCE</scope>
    <source>
        <strain evidence="1">KIB01</strain>
    </source>
</reference>
<accession>A0AAD9TG89</accession>
<gene>
    <name evidence="1" type="ORF">Ddye_030396</name>
</gene>